<dbReference type="AlphaFoldDB" id="A0A1S9R7L8"/>
<evidence type="ECO:0000313" key="3">
    <source>
        <dbReference type="EMBL" id="OOQ81519.1"/>
    </source>
</evidence>
<dbReference type="Gene3D" id="3.40.50.12780">
    <property type="entry name" value="N-terminal domain of ligase-like"/>
    <property type="match status" value="1"/>
</dbReference>
<dbReference type="InterPro" id="IPR025110">
    <property type="entry name" value="AMP-bd_C"/>
</dbReference>
<accession>A0A1S9R7L8</accession>
<dbReference type="Pfam" id="PF00501">
    <property type="entry name" value="AMP-binding"/>
    <property type="match status" value="1"/>
</dbReference>
<dbReference type="EMBL" id="LJBN01000247">
    <property type="protein sequence ID" value="OOQ81519.1"/>
    <property type="molecule type" value="Genomic_DNA"/>
</dbReference>
<feature type="domain" description="AMP-binding enzyme C-terminal" evidence="2">
    <location>
        <begin position="473"/>
        <end position="556"/>
    </location>
</feature>
<protein>
    <submittedName>
        <fullName evidence="3">AMP dependent ligase/synthetase</fullName>
    </submittedName>
</protein>
<dbReference type="Proteomes" id="UP000190744">
    <property type="component" value="Unassembled WGS sequence"/>
</dbReference>
<organism evidence="3 4">
    <name type="scientific">Penicillium brasilianum</name>
    <dbReference type="NCBI Taxonomy" id="104259"/>
    <lineage>
        <taxon>Eukaryota</taxon>
        <taxon>Fungi</taxon>
        <taxon>Dikarya</taxon>
        <taxon>Ascomycota</taxon>
        <taxon>Pezizomycotina</taxon>
        <taxon>Eurotiomycetes</taxon>
        <taxon>Eurotiomycetidae</taxon>
        <taxon>Eurotiales</taxon>
        <taxon>Aspergillaceae</taxon>
        <taxon>Penicillium</taxon>
    </lineage>
</organism>
<dbReference type="InterPro" id="IPR042099">
    <property type="entry name" value="ANL_N_sf"/>
</dbReference>
<evidence type="ECO:0000313" key="4">
    <source>
        <dbReference type="Proteomes" id="UP000190744"/>
    </source>
</evidence>
<gene>
    <name evidence="3" type="ORF">PEBR_42637</name>
</gene>
<evidence type="ECO:0000259" key="1">
    <source>
        <dbReference type="Pfam" id="PF00501"/>
    </source>
</evidence>
<dbReference type="InterPro" id="IPR000873">
    <property type="entry name" value="AMP-dep_synth/lig_dom"/>
</dbReference>
<dbReference type="Pfam" id="PF13193">
    <property type="entry name" value="AMP-binding_C"/>
    <property type="match status" value="1"/>
</dbReference>
<comment type="caution">
    <text evidence="3">The sequence shown here is derived from an EMBL/GenBank/DDBJ whole genome shotgun (WGS) entry which is preliminary data.</text>
</comment>
<proteinExistence type="predicted"/>
<dbReference type="InterPro" id="IPR045851">
    <property type="entry name" value="AMP-bd_C_sf"/>
</dbReference>
<dbReference type="GO" id="GO:0006631">
    <property type="term" value="P:fatty acid metabolic process"/>
    <property type="evidence" value="ECO:0007669"/>
    <property type="project" value="TreeGrafter"/>
</dbReference>
<dbReference type="PANTHER" id="PTHR43201:SF6">
    <property type="entry name" value="ACYL COA SYNTHETASE (EUROFUNG)"/>
    <property type="match status" value="1"/>
</dbReference>
<dbReference type="InterPro" id="IPR020845">
    <property type="entry name" value="AMP-binding_CS"/>
</dbReference>
<dbReference type="PANTHER" id="PTHR43201">
    <property type="entry name" value="ACYL-COA SYNTHETASE"/>
    <property type="match status" value="1"/>
</dbReference>
<dbReference type="PROSITE" id="PS00455">
    <property type="entry name" value="AMP_BINDING"/>
    <property type="match status" value="1"/>
</dbReference>
<dbReference type="SUPFAM" id="SSF56801">
    <property type="entry name" value="Acetyl-CoA synthetase-like"/>
    <property type="match status" value="1"/>
</dbReference>
<dbReference type="GO" id="GO:0031956">
    <property type="term" value="F:medium-chain fatty acid-CoA ligase activity"/>
    <property type="evidence" value="ECO:0007669"/>
    <property type="project" value="TreeGrafter"/>
</dbReference>
<keyword evidence="3" id="KW-0436">Ligase</keyword>
<evidence type="ECO:0000259" key="2">
    <source>
        <dbReference type="Pfam" id="PF13193"/>
    </source>
</evidence>
<sequence>MAKQTFCVESLALVQGPPEPPLWVVNLESVLNEKAEQYHEKPAIIFPWQNQQLSFAQLRQRGQLVAASLLSAGVQHGHCVGIMAGNRYEYLEVFVGGALIGCKVLVLNNTYRPWELRHALERTECRILFLAPTIGSRSLIEHVNLLCSASSQSSLPSLSQIVFFGDSPADVTMKHQNYAEFTSSMKVDSDKWSEVGFVRQIVQPSDTLSFQLTSGTTGLPKVAMLSHLSMLNNARFVGQRLGIASTDVICCPPPLFHCFGLVMGFLASLIHGTTIVFPSDHFNADAVLESVYRHQCTTLLGVPTMFIAELEALQSRNDPIISLRKGLIAGSTISHTLMNRLSKSMGLSEMMIAYGMTETAPVSFMSAADDAPNKRNETVGRVMPHTQAKVINRLGETVHRGARGELCVSGYGLQKGYLKNATKTAEVMRFDKDGVLWMHTGDECVIDSEGYCRVTGRIKDIIIRGGENIFPAEIEDRLIAHPAVSEASVVGVRDAKYGEVVACFLKSALQPVDRPTTEEIQSWVRDVMSRSKSPQYVFWVGDGGVCEDFPTTGSGKHQKHLLREIGNKLLCC</sequence>
<dbReference type="Gene3D" id="3.30.300.30">
    <property type="match status" value="1"/>
</dbReference>
<feature type="domain" description="AMP-dependent synthetase/ligase" evidence="1">
    <location>
        <begin position="32"/>
        <end position="418"/>
    </location>
</feature>
<reference evidence="4" key="1">
    <citation type="submission" date="2015-09" db="EMBL/GenBank/DDBJ databases">
        <authorList>
            <person name="Fill T.P."/>
            <person name="Baretta J.F."/>
            <person name="de Almeida L.G."/>
            <person name="Rocha M."/>
            <person name="de Souza D.H."/>
            <person name="Malavazi I."/>
            <person name="Cerdeira L.T."/>
            <person name="Hong H."/>
            <person name="Samborskyy M."/>
            <person name="de Vasconcelos A.T."/>
            <person name="Leadlay P."/>
            <person name="Rodrigues-Filho E."/>
        </authorList>
    </citation>
    <scope>NUCLEOTIDE SEQUENCE [LARGE SCALE GENOMIC DNA]</scope>
    <source>
        <strain evidence="4">LaBioMMi 136</strain>
    </source>
</reference>
<name>A0A1S9R7L8_PENBI</name>